<dbReference type="RefSeq" id="WP_183590950.1">
    <property type="nucleotide sequence ID" value="NZ_JACHWR010000001.1"/>
</dbReference>
<name>A0A7W4VSI5_9ACTN</name>
<keyword evidence="2" id="KW-1185">Reference proteome</keyword>
<dbReference type="Proteomes" id="UP000589626">
    <property type="component" value="Unassembled WGS sequence"/>
</dbReference>
<proteinExistence type="predicted"/>
<reference evidence="1 2" key="1">
    <citation type="submission" date="2020-08" db="EMBL/GenBank/DDBJ databases">
        <title>Sequencing the genomes of 1000 actinobacteria strains.</title>
        <authorList>
            <person name="Klenk H.-P."/>
        </authorList>
    </citation>
    <scope>NUCLEOTIDE SEQUENCE [LARGE SCALE GENOMIC DNA]</scope>
    <source>
        <strain evidence="1 2">DSM 105498</strain>
    </source>
</reference>
<dbReference type="EMBL" id="JACHWR010000001">
    <property type="protein sequence ID" value="MBB3040990.1"/>
    <property type="molecule type" value="Genomic_DNA"/>
</dbReference>
<dbReference type="AlphaFoldDB" id="A0A7W4VSI5"/>
<comment type="caution">
    <text evidence="1">The sequence shown here is derived from an EMBL/GenBank/DDBJ whole genome shotgun (WGS) entry which is preliminary data.</text>
</comment>
<accession>A0A7W4VSI5</accession>
<evidence type="ECO:0000313" key="2">
    <source>
        <dbReference type="Proteomes" id="UP000589626"/>
    </source>
</evidence>
<sequence length="93" mass="9712">MKAGSVIRIPDAVASRTAGREVIQPGLPGRWSIWSQAAGAPGAHFAVPIDAAARETGVKYATVRITKPQGETERVQLIATDPAVAMPKPVRAA</sequence>
<gene>
    <name evidence="1" type="ORF">FHU40_000791</name>
</gene>
<evidence type="ECO:0000313" key="1">
    <source>
        <dbReference type="EMBL" id="MBB3040990.1"/>
    </source>
</evidence>
<organism evidence="1 2">
    <name type="scientific">Nocardioides soli</name>
    <dbReference type="NCBI Taxonomy" id="1036020"/>
    <lineage>
        <taxon>Bacteria</taxon>
        <taxon>Bacillati</taxon>
        <taxon>Actinomycetota</taxon>
        <taxon>Actinomycetes</taxon>
        <taxon>Propionibacteriales</taxon>
        <taxon>Nocardioidaceae</taxon>
        <taxon>Nocardioides</taxon>
    </lineage>
</organism>
<protein>
    <submittedName>
        <fullName evidence="1">Uncharacterized protein</fullName>
    </submittedName>
</protein>